<keyword evidence="4" id="KW-1185">Reference proteome</keyword>
<organism evidence="3 4">
    <name type="scientific">Durusdinium trenchii</name>
    <dbReference type="NCBI Taxonomy" id="1381693"/>
    <lineage>
        <taxon>Eukaryota</taxon>
        <taxon>Sar</taxon>
        <taxon>Alveolata</taxon>
        <taxon>Dinophyceae</taxon>
        <taxon>Suessiales</taxon>
        <taxon>Symbiodiniaceae</taxon>
        <taxon>Durusdinium</taxon>
    </lineage>
</organism>
<dbReference type="Proteomes" id="UP001642464">
    <property type="component" value="Unassembled WGS sequence"/>
</dbReference>
<dbReference type="InterPro" id="IPR000182">
    <property type="entry name" value="GNAT_dom"/>
</dbReference>
<dbReference type="EMBL" id="CAXAMM010044461">
    <property type="protein sequence ID" value="CAK9114760.1"/>
    <property type="molecule type" value="Genomic_DNA"/>
</dbReference>
<proteinExistence type="predicted"/>
<comment type="caution">
    <text evidence="3">The sequence shown here is derived from an EMBL/GenBank/DDBJ whole genome shotgun (WGS) entry which is preliminary data.</text>
</comment>
<dbReference type="PROSITE" id="PS51186">
    <property type="entry name" value="GNAT"/>
    <property type="match status" value="1"/>
</dbReference>
<dbReference type="Gene3D" id="3.40.630.30">
    <property type="match status" value="1"/>
</dbReference>
<dbReference type="CDD" id="cd04301">
    <property type="entry name" value="NAT_SF"/>
    <property type="match status" value="1"/>
</dbReference>
<dbReference type="EMBL" id="CAXAMM010044572">
    <property type="protein sequence ID" value="CAK9115171.1"/>
    <property type="molecule type" value="Genomic_DNA"/>
</dbReference>
<feature type="domain" description="N-acetyltransferase" evidence="1">
    <location>
        <begin position="70"/>
        <end position="204"/>
    </location>
</feature>
<dbReference type="Pfam" id="PF13673">
    <property type="entry name" value="Acetyltransf_10"/>
    <property type="match status" value="1"/>
</dbReference>
<evidence type="ECO:0000259" key="1">
    <source>
        <dbReference type="PROSITE" id="PS51186"/>
    </source>
</evidence>
<gene>
    <name evidence="2" type="ORF">SCF082_LOCUS53136</name>
    <name evidence="3" type="ORF">SCF082_LOCUS53311</name>
</gene>
<evidence type="ECO:0000313" key="2">
    <source>
        <dbReference type="EMBL" id="CAK9114760.1"/>
    </source>
</evidence>
<dbReference type="SUPFAM" id="SSF55729">
    <property type="entry name" value="Acyl-CoA N-acyltransferases (Nat)"/>
    <property type="match status" value="1"/>
</dbReference>
<sequence length="600" mass="66972">MSGHDLPAIASSWPQPLLEEARLGQPLPRWAQRELHCAKTAPAVSSPAEMRPCDMRSLSATEFREPLRLVSISQEEISISHICGQIRSLGEQEFREDALEIVDGGIWTATALVDAADLLIGFVVYGVLHGAMSLRYIAITPQERGKGHGRRLVQHVCQRCSEQKVDKVTLFSKRELVSFYKAVGFEEAPEQDGDSEDDLQVPLVMCPLQLGAATEGPGSGSAPKKVLEDLGSSLKEGLHELREAGDSHPAGVGSAPEEAMEKLKFQNQQLRQEPGSRDPSQSAPLIDVSDTTMSELDELLADLTLEQRAKLRQALQLLEADKANEIPQEQLDLAESAVQCHRSEFVIEDVVRQTFVNGDKLFRATPFAEEVRQQIPEVDFLELAEPRSAVTTLPSVVKWTESNFPGYVKILGSVVDDREKPLKERKVIGLIYEVAADTLQALIEKSGDLRNDHRMYLALTSFQAWHHSLYYGPCLSVFTLENVVVKGNESPGATHPFSAQLRLQFPTALYEEAMGTETLDTNVLQLADVLWFVCHGDAQKLKEMPRQEKPIDGEQMWKFSCQKFLKSLYEQQSKIVTKSEHLVVKMQRELAEVQQHFSEL</sequence>
<name>A0ABP0SSI5_9DINO</name>
<accession>A0ABP0SSI5</accession>
<evidence type="ECO:0000313" key="4">
    <source>
        <dbReference type="Proteomes" id="UP001642464"/>
    </source>
</evidence>
<evidence type="ECO:0000313" key="3">
    <source>
        <dbReference type="EMBL" id="CAK9115171.1"/>
    </source>
</evidence>
<protein>
    <submittedName>
        <fullName evidence="3">N-acetyltransferase domain-containing protein</fullName>
    </submittedName>
</protein>
<dbReference type="InterPro" id="IPR016181">
    <property type="entry name" value="Acyl_CoA_acyltransferase"/>
</dbReference>
<reference evidence="3 4" key="1">
    <citation type="submission" date="2024-02" db="EMBL/GenBank/DDBJ databases">
        <authorList>
            <person name="Chen Y."/>
            <person name="Shah S."/>
            <person name="Dougan E. K."/>
            <person name="Thang M."/>
            <person name="Chan C."/>
        </authorList>
    </citation>
    <scope>NUCLEOTIDE SEQUENCE [LARGE SCALE GENOMIC DNA]</scope>
</reference>